<dbReference type="Pfam" id="PF10444">
    <property type="entry name" value="Nbl1_Borealin_N"/>
    <property type="match status" value="1"/>
</dbReference>
<evidence type="ECO:0000256" key="5">
    <source>
        <dbReference type="ARBA" id="ARBA00022618"/>
    </source>
</evidence>
<reference evidence="12 13" key="1">
    <citation type="journal article" date="2011" name="Cell">
        <title>Insight into structure and assembly of the nuclear pore complex by utilizing the genome of a eukaryotic thermophile.</title>
        <authorList>
            <person name="Amlacher S."/>
            <person name="Sarges P."/>
            <person name="Flemming D."/>
            <person name="van Noort V."/>
            <person name="Kunze R."/>
            <person name="Devos D.P."/>
            <person name="Arumugam M."/>
            <person name="Bork P."/>
            <person name="Hurt E."/>
        </authorList>
    </citation>
    <scope>NUCLEOTIDE SEQUENCE [LARGE SCALE GENOMIC DNA]</scope>
    <source>
        <strain evidence="13">DSM 1495 / CBS 144.50 / IMI 039719</strain>
    </source>
</reference>
<feature type="compositionally biased region" description="Low complexity" evidence="10">
    <location>
        <begin position="382"/>
        <end position="418"/>
    </location>
</feature>
<name>G0RZK1_CHATD</name>
<feature type="compositionally biased region" description="Basic and acidic residues" evidence="10">
    <location>
        <begin position="158"/>
        <end position="170"/>
    </location>
</feature>
<evidence type="ECO:0000256" key="7">
    <source>
        <dbReference type="ARBA" id="ARBA00023242"/>
    </source>
</evidence>
<keyword evidence="4" id="KW-0158">Chromosome</keyword>
<keyword evidence="8" id="KW-0131">Cell cycle</keyword>
<evidence type="ECO:0000259" key="11">
    <source>
        <dbReference type="Pfam" id="PF10444"/>
    </source>
</evidence>
<evidence type="ECO:0000256" key="9">
    <source>
        <dbReference type="ARBA" id="ARBA00023328"/>
    </source>
</evidence>
<dbReference type="PANTHER" id="PTHR16040">
    <property type="entry name" value="AUSTRALIN, ISOFORM A-RELATED"/>
    <property type="match status" value="1"/>
</dbReference>
<comment type="subcellular location">
    <subcellularLocation>
        <location evidence="2">Chromosome</location>
        <location evidence="2">Centromere</location>
    </subcellularLocation>
    <subcellularLocation>
        <location evidence="1">Nucleus</location>
    </subcellularLocation>
</comment>
<dbReference type="GO" id="GO:0000775">
    <property type="term" value="C:chromosome, centromeric region"/>
    <property type="evidence" value="ECO:0007669"/>
    <property type="project" value="UniProtKB-SubCell"/>
</dbReference>
<evidence type="ECO:0000256" key="8">
    <source>
        <dbReference type="ARBA" id="ARBA00023306"/>
    </source>
</evidence>
<keyword evidence="7" id="KW-0539">Nucleus</keyword>
<dbReference type="InterPro" id="IPR018851">
    <property type="entry name" value="Borealin_N"/>
</dbReference>
<dbReference type="GO" id="GO:0051301">
    <property type="term" value="P:cell division"/>
    <property type="evidence" value="ECO:0007669"/>
    <property type="project" value="UniProtKB-KW"/>
</dbReference>
<keyword evidence="9" id="KW-0137">Centromere</keyword>
<dbReference type="AlphaFoldDB" id="G0RZK1"/>
<dbReference type="EMBL" id="GL988032">
    <property type="protein sequence ID" value="EGS23629.1"/>
    <property type="molecule type" value="Genomic_DNA"/>
</dbReference>
<gene>
    <name evidence="12" type="ORF">CTHT_0003240</name>
</gene>
<keyword evidence="6" id="KW-0498">Mitosis</keyword>
<evidence type="ECO:0000256" key="4">
    <source>
        <dbReference type="ARBA" id="ARBA00022454"/>
    </source>
</evidence>
<proteinExistence type="inferred from homology"/>
<dbReference type="GeneID" id="18254362"/>
<feature type="region of interest" description="Disordered" evidence="10">
    <location>
        <begin position="148"/>
        <end position="425"/>
    </location>
</feature>
<keyword evidence="5" id="KW-0132">Cell division</keyword>
<evidence type="ECO:0000313" key="12">
    <source>
        <dbReference type="EMBL" id="EGS23629.1"/>
    </source>
</evidence>
<feature type="domain" description="Borealin N-terminal" evidence="11">
    <location>
        <begin position="59"/>
        <end position="114"/>
    </location>
</feature>
<feature type="region of interest" description="Disordered" evidence="10">
    <location>
        <begin position="1"/>
        <end position="20"/>
    </location>
</feature>
<dbReference type="HOGENOM" id="CLU_038589_1_0_1"/>
<accession>G0RZK1</accession>
<dbReference type="Proteomes" id="UP000008066">
    <property type="component" value="Unassembled WGS sequence"/>
</dbReference>
<organism evidence="13">
    <name type="scientific">Chaetomium thermophilum (strain DSM 1495 / CBS 144.50 / IMI 039719)</name>
    <name type="common">Thermochaetoides thermophila</name>
    <dbReference type="NCBI Taxonomy" id="759272"/>
    <lineage>
        <taxon>Eukaryota</taxon>
        <taxon>Fungi</taxon>
        <taxon>Dikarya</taxon>
        <taxon>Ascomycota</taxon>
        <taxon>Pezizomycotina</taxon>
        <taxon>Sordariomycetes</taxon>
        <taxon>Sordariomycetidae</taxon>
        <taxon>Sordariales</taxon>
        <taxon>Chaetomiaceae</taxon>
        <taxon>Thermochaetoides</taxon>
    </lineage>
</organism>
<evidence type="ECO:0000313" key="13">
    <source>
        <dbReference type="Proteomes" id="UP000008066"/>
    </source>
</evidence>
<evidence type="ECO:0000256" key="3">
    <source>
        <dbReference type="ARBA" id="ARBA00009914"/>
    </source>
</evidence>
<comment type="similarity">
    <text evidence="3">Belongs to the borealin family.</text>
</comment>
<dbReference type="GO" id="GO:0005634">
    <property type="term" value="C:nucleus"/>
    <property type="evidence" value="ECO:0007669"/>
    <property type="project" value="UniProtKB-SubCell"/>
</dbReference>
<dbReference type="OMA" id="ITMQQKQ"/>
<keyword evidence="13" id="KW-1185">Reference proteome</keyword>
<feature type="compositionally biased region" description="Polar residues" evidence="10">
    <location>
        <begin position="341"/>
        <end position="365"/>
    </location>
</feature>
<dbReference type="RefSeq" id="XP_006690871.1">
    <property type="nucleotide sequence ID" value="XM_006690808.1"/>
</dbReference>
<evidence type="ECO:0000256" key="10">
    <source>
        <dbReference type="SAM" id="MobiDB-lite"/>
    </source>
</evidence>
<sequence>MAVLGVTKRKSDQISTTSDEEQQLALSAMSTQLAPRNGEGSQRYRSPIKKRRIGITAAQKQALIENLQLEITERARRLRSNYNLHAQSLRTRIEMRVNRIPMALRKLTMGELMERYEHQKLSASTGGIMKSLKDSTTSRPVLSRSMTAAVPSVAPAKRKSDEISKDKENELVEQADPSSKRHRGNTVSGISRPATSHALSLTTSNKTLTRSVIGSPTKATASRPAMTPGRPTLAQSVIEKSSKAPRPTPLSPRKTANPSVPPSSSTAGSTSVKRQRGATVTAAVASSNPPSSAQRPISRAAAAPSRTAQRRVSGTSESSENSTSTVIRRRPISAPPGSQPKLISTNAAASIAPATSSQKESTAGKTRTAVVAAVKRGNAGVTTTPSTTPATTTAAKKPAGAKLVGTSSSNPGGSSAAGRVLRKRA</sequence>
<evidence type="ECO:0000256" key="6">
    <source>
        <dbReference type="ARBA" id="ARBA00022776"/>
    </source>
</evidence>
<feature type="compositionally biased region" description="Low complexity" evidence="10">
    <location>
        <begin position="282"/>
        <end position="325"/>
    </location>
</feature>
<dbReference type="OrthoDB" id="2392550at2759"/>
<dbReference type="GO" id="GO:0051233">
    <property type="term" value="C:spindle midzone"/>
    <property type="evidence" value="ECO:0007669"/>
    <property type="project" value="TreeGrafter"/>
</dbReference>
<dbReference type="InterPro" id="IPR018867">
    <property type="entry name" value="Cell_div_borealin"/>
</dbReference>
<dbReference type="GO" id="GO:0000070">
    <property type="term" value="P:mitotic sister chromatid segregation"/>
    <property type="evidence" value="ECO:0007669"/>
    <property type="project" value="TreeGrafter"/>
</dbReference>
<feature type="compositionally biased region" description="Polar residues" evidence="10">
    <location>
        <begin position="254"/>
        <end position="272"/>
    </location>
</feature>
<dbReference type="eggNOG" id="ENOG502S9QE">
    <property type="taxonomic scope" value="Eukaryota"/>
</dbReference>
<dbReference type="KEGG" id="cthr:CTHT_0003240"/>
<protein>
    <recommendedName>
        <fullName evidence="11">Borealin N-terminal domain-containing protein</fullName>
    </recommendedName>
</protein>
<feature type="compositionally biased region" description="Polar residues" evidence="10">
    <location>
        <begin position="185"/>
        <end position="220"/>
    </location>
</feature>
<dbReference type="PANTHER" id="PTHR16040:SF7">
    <property type="entry name" value="AUSTRALIN, ISOFORM A-RELATED"/>
    <property type="match status" value="1"/>
</dbReference>
<dbReference type="GO" id="GO:0032133">
    <property type="term" value="C:chromosome passenger complex"/>
    <property type="evidence" value="ECO:0007669"/>
    <property type="project" value="TreeGrafter"/>
</dbReference>
<evidence type="ECO:0000256" key="2">
    <source>
        <dbReference type="ARBA" id="ARBA00004584"/>
    </source>
</evidence>
<evidence type="ECO:0000256" key="1">
    <source>
        <dbReference type="ARBA" id="ARBA00004123"/>
    </source>
</evidence>